<feature type="domain" description="Type II secretion system protein GspF" evidence="7">
    <location>
        <begin position="103"/>
        <end position="228"/>
    </location>
</feature>
<evidence type="ECO:0000313" key="9">
    <source>
        <dbReference type="Proteomes" id="UP000466535"/>
    </source>
</evidence>
<dbReference type="InterPro" id="IPR018076">
    <property type="entry name" value="T2SS_GspF_dom"/>
</dbReference>
<reference evidence="8 9" key="1">
    <citation type="submission" date="2019-12" db="EMBL/GenBank/DDBJ databases">
        <title>Isolation and characterization of three novel carbon monoxide-oxidizing members of Halobacteria from salione crusts and soils.</title>
        <authorList>
            <person name="Myers M.R."/>
            <person name="King G.M."/>
        </authorList>
    </citation>
    <scope>NUCLEOTIDE SEQUENCE [LARGE SCALE GENOMIC DNA]</scope>
    <source>
        <strain evidence="8 9">WSH3</strain>
    </source>
</reference>
<feature type="transmembrane region" description="Helical" evidence="6">
    <location>
        <begin position="469"/>
        <end position="491"/>
    </location>
</feature>
<evidence type="ECO:0000256" key="2">
    <source>
        <dbReference type="ARBA" id="ARBA00022475"/>
    </source>
</evidence>
<keyword evidence="5 6" id="KW-0472">Membrane</keyword>
<gene>
    <name evidence="8" type="primary">flaJ</name>
    <name evidence="8" type="ORF">GRX03_13955</name>
</gene>
<evidence type="ECO:0000256" key="6">
    <source>
        <dbReference type="SAM" id="Phobius"/>
    </source>
</evidence>
<dbReference type="PANTHER" id="PTHR35402">
    <property type="entry name" value="INTEGRAL MEMBRANE PROTEIN-RELATED"/>
    <property type="match status" value="1"/>
</dbReference>
<dbReference type="OrthoDB" id="141855at2157"/>
<proteinExistence type="predicted"/>
<dbReference type="Proteomes" id="UP000466535">
    <property type="component" value="Unassembled WGS sequence"/>
</dbReference>
<evidence type="ECO:0000256" key="3">
    <source>
        <dbReference type="ARBA" id="ARBA00022692"/>
    </source>
</evidence>
<feature type="transmembrane region" description="Helical" evidence="6">
    <location>
        <begin position="62"/>
        <end position="82"/>
    </location>
</feature>
<feature type="transmembrane region" description="Helical" evidence="6">
    <location>
        <begin position="524"/>
        <end position="544"/>
    </location>
</feature>
<protein>
    <submittedName>
        <fullName evidence="8">Archaellar assembly protein FlaJ</fullName>
    </submittedName>
</protein>
<dbReference type="Pfam" id="PF00482">
    <property type="entry name" value="T2SSF"/>
    <property type="match status" value="1"/>
</dbReference>
<feature type="transmembrane region" description="Helical" evidence="6">
    <location>
        <begin position="35"/>
        <end position="56"/>
    </location>
</feature>
<dbReference type="NCBIfam" id="NF004704">
    <property type="entry name" value="PRK06041.1-2"/>
    <property type="match status" value="1"/>
</dbReference>
<keyword evidence="9" id="KW-1185">Reference proteome</keyword>
<dbReference type="EMBL" id="WUUT01000005">
    <property type="protein sequence ID" value="MXR52705.1"/>
    <property type="molecule type" value="Genomic_DNA"/>
</dbReference>
<dbReference type="PANTHER" id="PTHR35402:SF2">
    <property type="entry name" value="FLAGELLA ACCESSORY PROTEIN J"/>
    <property type="match status" value="1"/>
</dbReference>
<feature type="transmembrane region" description="Helical" evidence="6">
    <location>
        <begin position="556"/>
        <end position="577"/>
    </location>
</feature>
<feature type="transmembrane region" description="Helical" evidence="6">
    <location>
        <begin position="288"/>
        <end position="309"/>
    </location>
</feature>
<keyword evidence="2" id="KW-1003">Cell membrane</keyword>
<feature type="transmembrane region" description="Helical" evidence="6">
    <location>
        <begin position="329"/>
        <end position="348"/>
    </location>
</feature>
<evidence type="ECO:0000256" key="4">
    <source>
        <dbReference type="ARBA" id="ARBA00022989"/>
    </source>
</evidence>
<feature type="transmembrane region" description="Helical" evidence="6">
    <location>
        <begin position="242"/>
        <end position="262"/>
    </location>
</feature>
<evidence type="ECO:0000259" key="7">
    <source>
        <dbReference type="Pfam" id="PF00482"/>
    </source>
</evidence>
<evidence type="ECO:0000313" key="8">
    <source>
        <dbReference type="EMBL" id="MXR52705.1"/>
    </source>
</evidence>
<comment type="caution">
    <text evidence="8">The sequence shown here is derived from an EMBL/GenBank/DDBJ whole genome shotgun (WGS) entry which is preliminary data.</text>
</comment>
<dbReference type="GO" id="GO:0005886">
    <property type="term" value="C:plasma membrane"/>
    <property type="evidence" value="ECO:0007669"/>
    <property type="project" value="UniProtKB-SubCell"/>
</dbReference>
<evidence type="ECO:0000256" key="5">
    <source>
        <dbReference type="ARBA" id="ARBA00023136"/>
    </source>
</evidence>
<organism evidence="8 9">
    <name type="scientific">Halovenus carboxidivorans</name>
    <dbReference type="NCBI Taxonomy" id="2692199"/>
    <lineage>
        <taxon>Archaea</taxon>
        <taxon>Methanobacteriati</taxon>
        <taxon>Methanobacteriota</taxon>
        <taxon>Stenosarchaea group</taxon>
        <taxon>Halobacteria</taxon>
        <taxon>Halobacteriales</taxon>
        <taxon>Haloarculaceae</taxon>
        <taxon>Halovenus</taxon>
    </lineage>
</organism>
<keyword evidence="3 6" id="KW-0812">Transmembrane</keyword>
<keyword evidence="4 6" id="KW-1133">Transmembrane helix</keyword>
<accession>A0A6B0T3S6</accession>
<comment type="subcellular location">
    <subcellularLocation>
        <location evidence="1">Cell membrane</location>
        <topology evidence="1">Multi-pass membrane protein</topology>
    </subcellularLocation>
</comment>
<dbReference type="RefSeq" id="WP_159764819.1">
    <property type="nucleotide sequence ID" value="NZ_WUUT01000005.1"/>
</dbReference>
<sequence>MATDSADPAIDLTVTENIKSLLESYRRMQMPMGQYITFILVPALAFFFVTIAAPFFLTGQPLVVRVPIPLLGLLAFASAVFYPKILVSQRRRQLDNQFHLMVTHMTVLAITKIDRMEVFRSLAQEEEYGELAKEMGRVVELVDTWNQSLDDACRRRAQEVPSDTVADFFERLAYTISAGQSLREYLLTEQESIIQEYSTVYESTLNNLDVMKDLYLSMVLSMTFALVFAVVLPVLTGTDPTMTVSAVIVMYIFIQSGFYMALRSLSPYDPRWYHPPEKPSQAEPRIRASFWTGVALSLLVTFVTYGGLLGILPIRISMLIPFFGTPMPLPLYAVIPVTPLLIPGIVLYRQEKLVKARDDEFPSFIRALGTTESVKQSTSSDVLRTLREKDFGPLTENIDDLYKRLNMRIEPAEAWRYFTADCRSYLIQTFSEMYLIGREMGGDPQILGELIGENMSEVNRLRQQRSQAATTLIGLLYGITAAATFAFFIGLEVVRILSNMNINIGNAGGFAGQLINTEMYNIPLIEFLLVVVIMFSAMLSALMIRTVDGGHKINTYLHFVAMSWIAALTAILTRVVVSTFLAV</sequence>
<evidence type="ECO:0000256" key="1">
    <source>
        <dbReference type="ARBA" id="ARBA00004651"/>
    </source>
</evidence>
<dbReference type="AlphaFoldDB" id="A0A6B0T3S6"/>
<name>A0A6B0T3S6_9EURY</name>
<dbReference type="InterPro" id="IPR056569">
    <property type="entry name" value="ArlJ-like"/>
</dbReference>
<feature type="transmembrane region" description="Helical" evidence="6">
    <location>
        <begin position="214"/>
        <end position="236"/>
    </location>
</feature>